<dbReference type="Gene3D" id="3.30.450.40">
    <property type="match status" value="1"/>
</dbReference>
<reference evidence="3 4" key="1">
    <citation type="submission" date="2018-07" db="EMBL/GenBank/DDBJ databases">
        <title>Desertimonas flava gen. nov. sp. nov.</title>
        <authorList>
            <person name="Liu S."/>
        </authorList>
    </citation>
    <scope>NUCLEOTIDE SEQUENCE [LARGE SCALE GENOMIC DNA]</scope>
    <source>
        <strain evidence="3 4">16Sb5-5</strain>
    </source>
</reference>
<proteinExistence type="predicted"/>
<name>A0A367YZR9_9ACTN</name>
<dbReference type="Proteomes" id="UP000252770">
    <property type="component" value="Unassembled WGS sequence"/>
</dbReference>
<accession>A0A367YZR9</accession>
<dbReference type="InterPro" id="IPR003018">
    <property type="entry name" value="GAF"/>
</dbReference>
<feature type="transmembrane region" description="Helical" evidence="1">
    <location>
        <begin position="75"/>
        <end position="96"/>
    </location>
</feature>
<gene>
    <name evidence="3" type="ORF">DT076_02495</name>
</gene>
<dbReference type="SMART" id="SM00065">
    <property type="entry name" value="GAF"/>
    <property type="match status" value="1"/>
</dbReference>
<evidence type="ECO:0000313" key="3">
    <source>
        <dbReference type="EMBL" id="RCK71318.1"/>
    </source>
</evidence>
<evidence type="ECO:0000313" key="4">
    <source>
        <dbReference type="Proteomes" id="UP000252770"/>
    </source>
</evidence>
<evidence type="ECO:0000259" key="2">
    <source>
        <dbReference type="SMART" id="SM00065"/>
    </source>
</evidence>
<sequence length="312" mass="33529">MLTASSNPSRVSSSSSFMALLFPRTARPHPDVRGCRLSVGWPILGSVTEVTPRTRRTTWLDVRAWLAGSVQEHSLLVSTLTIGLAWVGSVIGIALSEEVGPRPWLIAAVVVLGLGVAVLEVLNAWAKRRADEAQRGAAARLGVAVKDALRPVAELMAQMPGAGAEDRERLLYQVSQQAASGLYLLFEVDGVRSVVYRLDPSGDVLTHLAYHGRGETPGSFERRDDPPDPAFEALVQNRTRVVHDTGAEPGERGRERGYRTYIAVPVVTGATPYGMLTVDAPEPHSFTETDVAVAEFTAEMLAVAFATAAPQP</sequence>
<comment type="caution">
    <text evidence="3">The sequence shown here is derived from an EMBL/GenBank/DDBJ whole genome shotgun (WGS) entry which is preliminary data.</text>
</comment>
<evidence type="ECO:0000256" key="1">
    <source>
        <dbReference type="SAM" id="Phobius"/>
    </source>
</evidence>
<dbReference type="InterPro" id="IPR029016">
    <property type="entry name" value="GAF-like_dom_sf"/>
</dbReference>
<dbReference type="Pfam" id="PF13185">
    <property type="entry name" value="GAF_2"/>
    <property type="match status" value="1"/>
</dbReference>
<protein>
    <submittedName>
        <fullName evidence="3">GAF domain-containing protein</fullName>
    </submittedName>
</protein>
<dbReference type="SUPFAM" id="SSF55781">
    <property type="entry name" value="GAF domain-like"/>
    <property type="match status" value="1"/>
</dbReference>
<keyword evidence="1" id="KW-0472">Membrane</keyword>
<dbReference type="AlphaFoldDB" id="A0A367YZR9"/>
<dbReference type="EMBL" id="QOUI01000001">
    <property type="protein sequence ID" value="RCK71318.1"/>
    <property type="molecule type" value="Genomic_DNA"/>
</dbReference>
<feature type="transmembrane region" description="Helical" evidence="1">
    <location>
        <begin position="102"/>
        <end position="125"/>
    </location>
</feature>
<keyword evidence="1" id="KW-0812">Transmembrane</keyword>
<feature type="domain" description="GAF" evidence="2">
    <location>
        <begin position="166"/>
        <end position="311"/>
    </location>
</feature>
<keyword evidence="1" id="KW-1133">Transmembrane helix</keyword>
<keyword evidence="4" id="KW-1185">Reference proteome</keyword>
<organism evidence="3 4">
    <name type="scientific">Desertihabitans brevis</name>
    <dbReference type="NCBI Taxonomy" id="2268447"/>
    <lineage>
        <taxon>Bacteria</taxon>
        <taxon>Bacillati</taxon>
        <taxon>Actinomycetota</taxon>
        <taxon>Actinomycetes</taxon>
        <taxon>Propionibacteriales</taxon>
        <taxon>Propionibacteriaceae</taxon>
        <taxon>Desertihabitans</taxon>
    </lineage>
</organism>